<evidence type="ECO:0000313" key="4">
    <source>
        <dbReference type="Proteomes" id="UP000719766"/>
    </source>
</evidence>
<keyword evidence="4" id="KW-1185">Reference proteome</keyword>
<feature type="region of interest" description="Disordered" evidence="1">
    <location>
        <begin position="189"/>
        <end position="216"/>
    </location>
</feature>
<evidence type="ECO:0000256" key="1">
    <source>
        <dbReference type="SAM" id="MobiDB-lite"/>
    </source>
</evidence>
<dbReference type="OrthoDB" id="2691835at2759"/>
<feature type="region of interest" description="Disordered" evidence="1">
    <location>
        <begin position="142"/>
        <end position="174"/>
    </location>
</feature>
<sequence length="466" mass="52312">MSAGWGDQPQSQGNEQYATEYAPPDPNLINFPFHYPLQSDHRTSHGHLSQHESSWTSLQSQVRYHDDATVLLGGPSGQVASLHDQSSWTPQQYLEGGQVHTTHYPQPSGHLLQDLVHPRPRHFLDLGLPSYIDAWQTQHPSIPSANAPASHATLNPESSLDDSGSTSSVPNLTHSTSYDVFDDVVRHSNVLSPRRQGRPPGGSIRSTRSSRRSTKLTTKSSVASFIDLRVIPFGSQDFVELCKETIKITAFGKSLLLSPESTREMMESSWRTLTYREVDGAVRHWALDKLNNDEKFRTSKLEPVLVGILDRMKTVVKLFVYHEYGLAFDYTITLDDSHIVERATRVQRLVQNDTFLYGRLSVEGVDIEVAFANPAILSMTSYLLRDSDHKYHRYIKDLGIKPLLAMIATFCRWALQERSTGRCIASIFLPEANRVHHERYESLLDALSPSQLIALTSVLLANNSAL</sequence>
<feature type="region of interest" description="Disordered" evidence="1">
    <location>
        <begin position="1"/>
        <end position="25"/>
    </location>
</feature>
<dbReference type="AlphaFoldDB" id="A0A9P7AHY7"/>
<dbReference type="InterPro" id="IPR045341">
    <property type="entry name" value="DUF6532"/>
</dbReference>
<comment type="caution">
    <text evidence="3">The sequence shown here is derived from an EMBL/GenBank/DDBJ whole genome shotgun (WGS) entry which is preliminary data.</text>
</comment>
<proteinExistence type="predicted"/>
<dbReference type="RefSeq" id="XP_041156862.1">
    <property type="nucleotide sequence ID" value="XM_041307132.1"/>
</dbReference>
<evidence type="ECO:0000259" key="2">
    <source>
        <dbReference type="Pfam" id="PF20149"/>
    </source>
</evidence>
<reference evidence="3" key="1">
    <citation type="journal article" date="2020" name="New Phytol.">
        <title>Comparative genomics reveals dynamic genome evolution in host specialist ectomycorrhizal fungi.</title>
        <authorList>
            <person name="Lofgren L.A."/>
            <person name="Nguyen N.H."/>
            <person name="Vilgalys R."/>
            <person name="Ruytinx J."/>
            <person name="Liao H.L."/>
            <person name="Branco S."/>
            <person name="Kuo A."/>
            <person name="LaButti K."/>
            <person name="Lipzen A."/>
            <person name="Andreopoulos W."/>
            <person name="Pangilinan J."/>
            <person name="Riley R."/>
            <person name="Hundley H."/>
            <person name="Na H."/>
            <person name="Barry K."/>
            <person name="Grigoriev I.V."/>
            <person name="Stajich J.E."/>
            <person name="Kennedy P.G."/>
        </authorList>
    </citation>
    <scope>NUCLEOTIDE SEQUENCE</scope>
    <source>
        <strain evidence="3">S12</strain>
    </source>
</reference>
<dbReference type="Pfam" id="PF20149">
    <property type="entry name" value="DUF6532"/>
    <property type="match status" value="1"/>
</dbReference>
<accession>A0A9P7AHY7</accession>
<protein>
    <recommendedName>
        <fullName evidence="2">DUF6532 domain-containing protein</fullName>
    </recommendedName>
</protein>
<dbReference type="GeneID" id="64600896"/>
<dbReference type="EMBL" id="JABBWE010000055">
    <property type="protein sequence ID" value="KAG1789843.1"/>
    <property type="molecule type" value="Genomic_DNA"/>
</dbReference>
<feature type="domain" description="DUF6532" evidence="2">
    <location>
        <begin position="311"/>
        <end position="445"/>
    </location>
</feature>
<dbReference type="Proteomes" id="UP000719766">
    <property type="component" value="Unassembled WGS sequence"/>
</dbReference>
<organism evidence="3 4">
    <name type="scientific">Suillus plorans</name>
    <dbReference type="NCBI Taxonomy" id="116603"/>
    <lineage>
        <taxon>Eukaryota</taxon>
        <taxon>Fungi</taxon>
        <taxon>Dikarya</taxon>
        <taxon>Basidiomycota</taxon>
        <taxon>Agaricomycotina</taxon>
        <taxon>Agaricomycetes</taxon>
        <taxon>Agaricomycetidae</taxon>
        <taxon>Boletales</taxon>
        <taxon>Suillineae</taxon>
        <taxon>Suillaceae</taxon>
        <taxon>Suillus</taxon>
    </lineage>
</organism>
<feature type="compositionally biased region" description="Polar residues" evidence="1">
    <location>
        <begin position="8"/>
        <end position="17"/>
    </location>
</feature>
<evidence type="ECO:0000313" key="3">
    <source>
        <dbReference type="EMBL" id="KAG1789843.1"/>
    </source>
</evidence>
<name>A0A9P7AHY7_9AGAM</name>
<gene>
    <name evidence="3" type="ORF">HD556DRAFT_1446633</name>
</gene>